<dbReference type="Proteomes" id="UP000649617">
    <property type="component" value="Unassembled WGS sequence"/>
</dbReference>
<proteinExistence type="predicted"/>
<dbReference type="InterPro" id="IPR012664">
    <property type="entry name" value="CHP02452"/>
</dbReference>
<dbReference type="Pfam" id="PF10021">
    <property type="entry name" value="PARG_cat_microb"/>
    <property type="match status" value="1"/>
</dbReference>
<dbReference type="NCBIfam" id="TIGR02452">
    <property type="entry name" value="TIGR02452 family protein"/>
    <property type="match status" value="1"/>
</dbReference>
<dbReference type="InterPro" id="IPR019261">
    <property type="entry name" value="PARG_cat_microbial"/>
</dbReference>
<dbReference type="PANTHER" id="PTHR35596:SF1">
    <property type="entry name" value="MICROBIAL-TYPE PARG CATALYTIC DOMAIN-CONTAINING PROTEIN"/>
    <property type="match status" value="1"/>
</dbReference>
<sequence length="240" mass="26335">MHWDHVKFAAELASSKVGKDYKKVKALLATVAEDNYERREHFGRIPRTIPVSFHETEKFRPPSDAVPVISFSRMNTADALLALGRQRGKKVCALNFANGKDVGGGYKNGASAQEEDLCRRIPLLFSSLLGAKKEGHYPFGPPTCTSADQPEKYRDVLYTSNLLVGRAGPEEGFRILKRDEQVTASLIAAAAPNINFDKDVNDERLIYQTMVTIFAAPHLVEPGINTLILGAWGCGAFGNA</sequence>
<organism evidence="2 3">
    <name type="scientific">Symbiodinium pilosum</name>
    <name type="common">Dinoflagellate</name>
    <dbReference type="NCBI Taxonomy" id="2952"/>
    <lineage>
        <taxon>Eukaryota</taxon>
        <taxon>Sar</taxon>
        <taxon>Alveolata</taxon>
        <taxon>Dinophyceae</taxon>
        <taxon>Suessiales</taxon>
        <taxon>Symbiodiniaceae</taxon>
        <taxon>Symbiodinium</taxon>
    </lineage>
</organism>
<gene>
    <name evidence="2" type="ORF">SPIL2461_LOCUS9726</name>
</gene>
<evidence type="ECO:0000313" key="2">
    <source>
        <dbReference type="EMBL" id="CAE7395397.1"/>
    </source>
</evidence>
<evidence type="ECO:0000313" key="3">
    <source>
        <dbReference type="Proteomes" id="UP000649617"/>
    </source>
</evidence>
<name>A0A812QN44_SYMPI</name>
<dbReference type="EMBL" id="CAJNIZ010017224">
    <property type="protein sequence ID" value="CAE7395397.1"/>
    <property type="molecule type" value="Genomic_DNA"/>
</dbReference>
<dbReference type="PANTHER" id="PTHR35596">
    <property type="entry name" value="DUF2263 DOMAIN-CONTAINING PROTEIN"/>
    <property type="match status" value="1"/>
</dbReference>
<dbReference type="AlphaFoldDB" id="A0A812QN44"/>
<accession>A0A812QN44</accession>
<comment type="caution">
    <text evidence="2">The sequence shown here is derived from an EMBL/GenBank/DDBJ whole genome shotgun (WGS) entry which is preliminary data.</text>
</comment>
<keyword evidence="3" id="KW-1185">Reference proteome</keyword>
<dbReference type="Gene3D" id="3.40.220.10">
    <property type="entry name" value="Leucine Aminopeptidase, subunit E, domain 1"/>
    <property type="match status" value="1"/>
</dbReference>
<dbReference type="InterPro" id="IPR043472">
    <property type="entry name" value="Macro_dom-like"/>
</dbReference>
<feature type="domain" description="Microbial-type PARG catalytic" evidence="1">
    <location>
        <begin position="56"/>
        <end position="138"/>
    </location>
</feature>
<dbReference type="OrthoDB" id="9985428at2759"/>
<protein>
    <recommendedName>
        <fullName evidence="1">Microbial-type PARG catalytic domain-containing protein</fullName>
    </recommendedName>
</protein>
<reference evidence="2" key="1">
    <citation type="submission" date="2021-02" db="EMBL/GenBank/DDBJ databases">
        <authorList>
            <person name="Dougan E. K."/>
            <person name="Rhodes N."/>
            <person name="Thang M."/>
            <person name="Chan C."/>
        </authorList>
    </citation>
    <scope>NUCLEOTIDE SEQUENCE</scope>
</reference>
<evidence type="ECO:0000259" key="1">
    <source>
        <dbReference type="Pfam" id="PF10021"/>
    </source>
</evidence>